<dbReference type="GO" id="GO:0032049">
    <property type="term" value="P:cardiolipin biosynthetic process"/>
    <property type="evidence" value="ECO:0007669"/>
    <property type="project" value="UniProtKB-ARBA"/>
</dbReference>
<dbReference type="EMBL" id="CP007514">
    <property type="protein sequence ID" value="AHY46061.1"/>
    <property type="molecule type" value="Genomic_DNA"/>
</dbReference>
<dbReference type="Gene3D" id="3.30.870.10">
    <property type="entry name" value="Endonuclease Chain A"/>
    <property type="match status" value="2"/>
</dbReference>
<dbReference type="PANTHER" id="PTHR21248">
    <property type="entry name" value="CARDIOLIPIN SYNTHASE"/>
    <property type="match status" value="1"/>
</dbReference>
<dbReference type="Proteomes" id="UP001281130">
    <property type="component" value="Unassembled WGS sequence"/>
</dbReference>
<dbReference type="InterPro" id="IPR001736">
    <property type="entry name" value="PLipase_D/transphosphatidylase"/>
</dbReference>
<feature type="transmembrane region" description="Helical" evidence="1">
    <location>
        <begin position="28"/>
        <end position="50"/>
    </location>
</feature>
<protein>
    <submittedName>
        <fullName evidence="3">Phosphatidylserine/phosphatidylglycerophosphate/ cardiolipin synthase-related enzyme</fullName>
    </submittedName>
    <submittedName>
        <fullName evidence="4">Phospholipase D-like domain-containing protein</fullName>
    </submittedName>
</protein>
<dbReference type="InterPro" id="IPR025202">
    <property type="entry name" value="PLD-like_dom"/>
</dbReference>
<dbReference type="GO" id="GO:0030572">
    <property type="term" value="F:phosphatidyltransferase activity"/>
    <property type="evidence" value="ECO:0007669"/>
    <property type="project" value="UniProtKB-ARBA"/>
</dbReference>
<keyword evidence="1" id="KW-0812">Transmembrane</keyword>
<evidence type="ECO:0000259" key="2">
    <source>
        <dbReference type="PROSITE" id="PS50035"/>
    </source>
</evidence>
<evidence type="ECO:0000313" key="4">
    <source>
        <dbReference type="EMBL" id="MDX5893471.1"/>
    </source>
</evidence>
<evidence type="ECO:0000313" key="3">
    <source>
        <dbReference type="EMBL" id="AHY46061.1"/>
    </source>
</evidence>
<dbReference type="STRING" id="42256.RradSPS_0778"/>
<keyword evidence="1" id="KW-0472">Membrane</keyword>
<dbReference type="RefSeq" id="WP_232226593.1">
    <property type="nucleotide sequence ID" value="NZ_CP007514.1"/>
</dbReference>
<feature type="domain" description="PLD phosphodiesterase" evidence="2">
    <location>
        <begin position="349"/>
        <end position="376"/>
    </location>
</feature>
<dbReference type="CDD" id="cd09110">
    <property type="entry name" value="PLDc_CLS_1"/>
    <property type="match status" value="1"/>
</dbReference>
<dbReference type="EMBL" id="JAWXXX010000001">
    <property type="protein sequence ID" value="MDX5893471.1"/>
    <property type="molecule type" value="Genomic_DNA"/>
</dbReference>
<feature type="domain" description="PLD phosphodiesterase" evidence="2">
    <location>
        <begin position="177"/>
        <end position="204"/>
    </location>
</feature>
<dbReference type="SUPFAM" id="SSF56024">
    <property type="entry name" value="Phospholipase D/nuclease"/>
    <property type="match status" value="2"/>
</dbReference>
<keyword evidence="1" id="KW-1133">Transmembrane helix</keyword>
<name>A0A023X1L9_RUBRA</name>
<evidence type="ECO:0000256" key="1">
    <source>
        <dbReference type="SAM" id="Phobius"/>
    </source>
</evidence>
<proteinExistence type="predicted"/>
<reference evidence="3 5" key="1">
    <citation type="submission" date="2014-03" db="EMBL/GenBank/DDBJ databases">
        <title>Complete genome sequence of the Radio-Resistant Rubrobacter radiotolerans RSPS-4.</title>
        <authorList>
            <person name="Egas C.C."/>
            <person name="Barroso C.C."/>
            <person name="Froufe H.J.C."/>
            <person name="Pacheco J.J."/>
            <person name="Albuquerque L.L."/>
            <person name="da Costa M.M.S."/>
        </authorList>
    </citation>
    <scope>NUCLEOTIDE SEQUENCE [LARGE SCALE GENOMIC DNA]</scope>
    <source>
        <strain evidence="3 5">RSPS-4</strain>
    </source>
</reference>
<gene>
    <name evidence="3" type="ORF">RradSPS_0778</name>
    <name evidence="4" type="ORF">SIL72_05440</name>
</gene>
<dbReference type="eggNOG" id="COG1502">
    <property type="taxonomic scope" value="Bacteria"/>
</dbReference>
<accession>A0A023X1L9</accession>
<dbReference type="AlphaFoldDB" id="A0A023X1L9"/>
<dbReference type="KEGG" id="rrd:RradSPS_0778"/>
<dbReference type="CDD" id="cd09159">
    <property type="entry name" value="PLDc_ybhO_like_2"/>
    <property type="match status" value="1"/>
</dbReference>
<dbReference type="Proteomes" id="UP000025229">
    <property type="component" value="Chromosome"/>
</dbReference>
<keyword evidence="5" id="KW-1185">Reference proteome</keyword>
<organism evidence="3 5">
    <name type="scientific">Rubrobacter radiotolerans</name>
    <name type="common">Arthrobacter radiotolerans</name>
    <dbReference type="NCBI Taxonomy" id="42256"/>
    <lineage>
        <taxon>Bacteria</taxon>
        <taxon>Bacillati</taxon>
        <taxon>Actinomycetota</taxon>
        <taxon>Rubrobacteria</taxon>
        <taxon>Rubrobacterales</taxon>
        <taxon>Rubrobacteraceae</taxon>
        <taxon>Rubrobacter</taxon>
    </lineage>
</organism>
<dbReference type="PROSITE" id="PS50035">
    <property type="entry name" value="PLD"/>
    <property type="match status" value="2"/>
</dbReference>
<sequence length="436" mass="51288">MISRLRLLRDLVGTFRLLRSVTRTLRRFILRALLAFFAFQLASAGVLILLSELRKRREEPKEGFPWEPYDEIPMERGAGNLKIHSYGVELYEEMLREIESARSHVYLETFIWKGDELGQRFLDALAKKAREGVAVYVIFDGFANLVVPAKFKDFPKEINTLHFRPMKHVTEFVDFRSIFRDHRKILCVDGRVAFMGGYNIGQLYAAGWRDTHLRITGDEVYEIENAFIDFWNTHYRSDRLRDLRPIKPNDNRAWNSHLVLHRNDPYMRIFPIRGVYLEAIDRATKNIYLTHAYFVPDRAMRDRLKVAAERGVDVQVILPKESNHVIPDWLARRFFYELLDAGIRIHRYKDIMIHSKTATIDGVWSTVGTANIDRLSLLGNYEVNLEIYSESFAREMERMFELDKTNCEELTKEEWERRPLPAKVVERTLESLSPLV</sequence>
<reference evidence="4" key="2">
    <citation type="submission" date="2023-11" db="EMBL/GenBank/DDBJ databases">
        <title>MicrobeMod: A computational toolkit for identifying prokaryotic methylation and restriction-modification with nanopore sequencing.</title>
        <authorList>
            <person name="Crits-Christoph A."/>
            <person name="Kang S.C."/>
            <person name="Lee H."/>
            <person name="Ostrov N."/>
        </authorList>
    </citation>
    <scope>NUCLEOTIDE SEQUENCE</scope>
    <source>
        <strain evidence="4">ATCC 51242</strain>
    </source>
</reference>
<dbReference type="HOGENOM" id="CLU_038053_0_2_11"/>
<evidence type="ECO:0000313" key="5">
    <source>
        <dbReference type="Proteomes" id="UP000025229"/>
    </source>
</evidence>
<dbReference type="Pfam" id="PF13091">
    <property type="entry name" value="PLDc_2"/>
    <property type="match status" value="2"/>
</dbReference>
<dbReference type="PANTHER" id="PTHR21248:SF22">
    <property type="entry name" value="PHOSPHOLIPASE D"/>
    <property type="match status" value="1"/>
</dbReference>